<keyword evidence="2" id="KW-1185">Reference proteome</keyword>
<proteinExistence type="predicted"/>
<dbReference type="OrthoDB" id="2229600at2"/>
<protein>
    <submittedName>
        <fullName evidence="1">DNA-packaging protein</fullName>
    </submittedName>
</protein>
<dbReference type="RefSeq" id="WP_078499642.1">
    <property type="nucleotide sequence ID" value="NZ_MSZX01000006.1"/>
</dbReference>
<evidence type="ECO:0000313" key="2">
    <source>
        <dbReference type="Proteomes" id="UP000190188"/>
    </source>
</evidence>
<dbReference type="STRING" id="1324314.BVG16_15710"/>
<organism evidence="1 2">
    <name type="scientific">Paenibacillus selenitireducens</name>
    <dbReference type="NCBI Taxonomy" id="1324314"/>
    <lineage>
        <taxon>Bacteria</taxon>
        <taxon>Bacillati</taxon>
        <taxon>Bacillota</taxon>
        <taxon>Bacilli</taxon>
        <taxon>Bacillales</taxon>
        <taxon>Paenibacillaceae</taxon>
        <taxon>Paenibacillus</taxon>
    </lineage>
</organism>
<evidence type="ECO:0000313" key="1">
    <source>
        <dbReference type="EMBL" id="OPA76627.1"/>
    </source>
</evidence>
<dbReference type="EMBL" id="MSZX01000006">
    <property type="protein sequence ID" value="OPA76627.1"/>
    <property type="molecule type" value="Genomic_DNA"/>
</dbReference>
<comment type="caution">
    <text evidence="1">The sequence shown here is derived from an EMBL/GenBank/DDBJ whole genome shotgun (WGS) entry which is preliminary data.</text>
</comment>
<sequence>MDVPDIWAIIKLRLGLKDDELQPLMETYIEEIGNRIMHYCSVSTVPPGLKLVWVSMTIDAVRIDQPNIDEVADTAGRGETIKIGDTSTSPSNASGGLTNVSKSSIDAVVLNYRVDLNRYRRMRW</sequence>
<name>A0A1T2X9P6_9BACL</name>
<dbReference type="Proteomes" id="UP000190188">
    <property type="component" value="Unassembled WGS sequence"/>
</dbReference>
<reference evidence="1 2" key="1">
    <citation type="submission" date="2017-01" db="EMBL/GenBank/DDBJ databases">
        <title>Genome analysis of Paenibacillus selenitrireducens ES3-24.</title>
        <authorList>
            <person name="Xu D."/>
            <person name="Yao R."/>
            <person name="Zheng S."/>
        </authorList>
    </citation>
    <scope>NUCLEOTIDE SEQUENCE [LARGE SCALE GENOMIC DNA]</scope>
    <source>
        <strain evidence="1 2">ES3-24</strain>
    </source>
</reference>
<gene>
    <name evidence="1" type="ORF">BVG16_15710</name>
</gene>
<dbReference type="AlphaFoldDB" id="A0A1T2X9P6"/>
<accession>A0A1T2X9P6</accession>